<sequence length="109" mass="11755">MARLTLMNERSRSPDASSDVRPWPISGLPSAADVTFSARLSSLGTPADDAHGEDIDSLTYCLTGYINFCVENTVYPPGLYGASPTASPGLPRTLRLSLEGEEESFCVWK</sequence>
<accession>A0ACB8WHR8</accession>
<evidence type="ECO:0000313" key="2">
    <source>
        <dbReference type="Proteomes" id="UP000831701"/>
    </source>
</evidence>
<gene>
    <name evidence="1" type="ORF">L3Q82_026181</name>
</gene>
<proteinExistence type="predicted"/>
<evidence type="ECO:0000313" key="1">
    <source>
        <dbReference type="EMBL" id="KAI3367376.1"/>
    </source>
</evidence>
<dbReference type="Proteomes" id="UP000831701">
    <property type="component" value="Chromosome 9"/>
</dbReference>
<organism evidence="1 2">
    <name type="scientific">Scortum barcoo</name>
    <name type="common">barcoo grunter</name>
    <dbReference type="NCBI Taxonomy" id="214431"/>
    <lineage>
        <taxon>Eukaryota</taxon>
        <taxon>Metazoa</taxon>
        <taxon>Chordata</taxon>
        <taxon>Craniata</taxon>
        <taxon>Vertebrata</taxon>
        <taxon>Euteleostomi</taxon>
        <taxon>Actinopterygii</taxon>
        <taxon>Neopterygii</taxon>
        <taxon>Teleostei</taxon>
        <taxon>Neoteleostei</taxon>
        <taxon>Acanthomorphata</taxon>
        <taxon>Eupercaria</taxon>
        <taxon>Centrarchiformes</taxon>
        <taxon>Terapontoidei</taxon>
        <taxon>Terapontidae</taxon>
        <taxon>Scortum</taxon>
    </lineage>
</organism>
<dbReference type="EMBL" id="CM041539">
    <property type="protein sequence ID" value="KAI3367376.1"/>
    <property type="molecule type" value="Genomic_DNA"/>
</dbReference>
<keyword evidence="2" id="KW-1185">Reference proteome</keyword>
<name>A0ACB8WHR8_9TELE</name>
<reference evidence="1" key="1">
    <citation type="submission" date="2022-04" db="EMBL/GenBank/DDBJ databases">
        <title>Jade perch genome.</title>
        <authorList>
            <person name="Chao B."/>
        </authorList>
    </citation>
    <scope>NUCLEOTIDE SEQUENCE</scope>
    <source>
        <strain evidence="1">CB-2022</strain>
    </source>
</reference>
<comment type="caution">
    <text evidence="1">The sequence shown here is derived from an EMBL/GenBank/DDBJ whole genome shotgun (WGS) entry which is preliminary data.</text>
</comment>
<protein>
    <submittedName>
        <fullName evidence="1">Uncharacterized protein</fullName>
    </submittedName>
</protein>